<name>A0A8D8R1V9_9HEMI</name>
<organism evidence="2">
    <name type="scientific">Cacopsylla melanoneura</name>
    <dbReference type="NCBI Taxonomy" id="428564"/>
    <lineage>
        <taxon>Eukaryota</taxon>
        <taxon>Metazoa</taxon>
        <taxon>Ecdysozoa</taxon>
        <taxon>Arthropoda</taxon>
        <taxon>Hexapoda</taxon>
        <taxon>Insecta</taxon>
        <taxon>Pterygota</taxon>
        <taxon>Neoptera</taxon>
        <taxon>Paraneoptera</taxon>
        <taxon>Hemiptera</taxon>
        <taxon>Sternorrhyncha</taxon>
        <taxon>Psylloidea</taxon>
        <taxon>Psyllidae</taxon>
        <taxon>Psyllinae</taxon>
        <taxon>Cacopsylla</taxon>
    </lineage>
</organism>
<feature type="region of interest" description="Disordered" evidence="1">
    <location>
        <begin position="26"/>
        <end position="45"/>
    </location>
</feature>
<dbReference type="EMBL" id="HBUF01121203">
    <property type="protein sequence ID" value="CAG6642166.1"/>
    <property type="molecule type" value="Transcribed_RNA"/>
</dbReference>
<feature type="region of interest" description="Disordered" evidence="1">
    <location>
        <begin position="83"/>
        <end position="126"/>
    </location>
</feature>
<dbReference type="AlphaFoldDB" id="A0A8D8R1V9"/>
<accession>A0A8D8R1V9</accession>
<sequence length="126" mass="13722">MEMEKNSCLPMLISSLSLSFLQVLEESSDSRKRKASPPPLASPPQLMCTDVEVELSTPAQPSTSEMLTPRSTKKKACLIPSVEVEPSTSAQPSTSEMFTPRSAKKKGFLTPKSAKKLKNLLGETRP</sequence>
<proteinExistence type="predicted"/>
<protein>
    <submittedName>
        <fullName evidence="2">Uncharacterized protein</fullName>
    </submittedName>
</protein>
<feature type="compositionally biased region" description="Basic residues" evidence="1">
    <location>
        <begin position="102"/>
        <end position="118"/>
    </location>
</feature>
<reference evidence="2" key="1">
    <citation type="submission" date="2021-05" db="EMBL/GenBank/DDBJ databases">
        <authorList>
            <person name="Alioto T."/>
            <person name="Alioto T."/>
            <person name="Gomez Garrido J."/>
        </authorList>
    </citation>
    <scope>NUCLEOTIDE SEQUENCE</scope>
</reference>
<feature type="compositionally biased region" description="Polar residues" evidence="1">
    <location>
        <begin position="86"/>
        <end position="97"/>
    </location>
</feature>
<evidence type="ECO:0000256" key="1">
    <source>
        <dbReference type="SAM" id="MobiDB-lite"/>
    </source>
</evidence>
<evidence type="ECO:0000313" key="2">
    <source>
        <dbReference type="EMBL" id="CAG6642166.1"/>
    </source>
</evidence>